<comment type="caution">
    <text evidence="3">The sequence shown here is derived from an EMBL/GenBank/DDBJ whole genome shotgun (WGS) entry which is preliminary data.</text>
</comment>
<dbReference type="CDD" id="cd05825">
    <property type="entry name" value="LbH_wcaF_like"/>
    <property type="match status" value="1"/>
</dbReference>
<dbReference type="GO" id="GO:0008374">
    <property type="term" value="F:O-acyltransferase activity"/>
    <property type="evidence" value="ECO:0007669"/>
    <property type="project" value="TreeGrafter"/>
</dbReference>
<sequence length="194" mass="21095">MTGKAKILDARESRSYLNGPSFSLGNRVQRALFIVVWALAASWTPRQLAPWRRLLLRAFGATMGAGSDVRGSAKVWYPPNLVMHERAMIGPRVNCYNMGLITLERGALVSQDANLCGGTHNFDDAHFQLIAREIRIGAQAWVCAEAFVGPGAQVGEGTVVGARCVVFGTLAPWTVYAGNPAKVVRERKRFAPLA</sequence>
<comment type="similarity">
    <text evidence="1">Belongs to the transferase hexapeptide repeat family.</text>
</comment>
<dbReference type="AlphaFoldDB" id="A0A502DKU7"/>
<name>A0A502DKU7_9BURK</name>
<keyword evidence="2 3" id="KW-0808">Transferase</keyword>
<dbReference type="InterPro" id="IPR051159">
    <property type="entry name" value="Hexapeptide_acetyltransf"/>
</dbReference>
<protein>
    <submittedName>
        <fullName evidence="3">Putative colanic acid biosynthesis acetyltransferase</fullName>
    </submittedName>
</protein>
<proteinExistence type="inferred from homology"/>
<dbReference type="SUPFAM" id="SSF51161">
    <property type="entry name" value="Trimeric LpxA-like enzymes"/>
    <property type="match status" value="1"/>
</dbReference>
<evidence type="ECO:0000256" key="1">
    <source>
        <dbReference type="ARBA" id="ARBA00007274"/>
    </source>
</evidence>
<gene>
    <name evidence="3" type="ORF">EAH82_16015</name>
</gene>
<dbReference type="PANTHER" id="PTHR23416">
    <property type="entry name" value="SIALIC ACID SYNTHASE-RELATED"/>
    <property type="match status" value="1"/>
</dbReference>
<dbReference type="InterPro" id="IPR011004">
    <property type="entry name" value="Trimer_LpxA-like_sf"/>
</dbReference>
<dbReference type="Proteomes" id="UP000319212">
    <property type="component" value="Unassembled WGS sequence"/>
</dbReference>
<dbReference type="GO" id="GO:0005829">
    <property type="term" value="C:cytosol"/>
    <property type="evidence" value="ECO:0007669"/>
    <property type="project" value="TreeGrafter"/>
</dbReference>
<evidence type="ECO:0000256" key="2">
    <source>
        <dbReference type="ARBA" id="ARBA00022679"/>
    </source>
</evidence>
<evidence type="ECO:0000313" key="4">
    <source>
        <dbReference type="Proteomes" id="UP000319212"/>
    </source>
</evidence>
<accession>A0A502DKU7</accession>
<dbReference type="OrthoDB" id="9815592at2"/>
<evidence type="ECO:0000313" key="3">
    <source>
        <dbReference type="EMBL" id="TPG26097.1"/>
    </source>
</evidence>
<dbReference type="PANTHER" id="PTHR23416:SF23">
    <property type="entry name" value="ACETYLTRANSFERASE C18B11.09C-RELATED"/>
    <property type="match status" value="1"/>
</dbReference>
<reference evidence="3 4" key="1">
    <citation type="journal article" date="2019" name="Environ. Microbiol.">
        <title>Species interactions and distinct microbial communities in high Arctic permafrost affected cryosols are associated with the CH4 and CO2 gas fluxes.</title>
        <authorList>
            <person name="Altshuler I."/>
            <person name="Hamel J."/>
            <person name="Turney S."/>
            <person name="Magnuson E."/>
            <person name="Levesque R."/>
            <person name="Greer C."/>
            <person name="Whyte L.G."/>
        </authorList>
    </citation>
    <scope>NUCLEOTIDE SEQUENCE [LARGE SCALE GENOMIC DNA]</scope>
    <source>
        <strain evidence="3 4">S06.C</strain>
    </source>
</reference>
<dbReference type="Gene3D" id="2.160.10.10">
    <property type="entry name" value="Hexapeptide repeat proteins"/>
    <property type="match status" value="1"/>
</dbReference>
<dbReference type="RefSeq" id="WP_140843364.1">
    <property type="nucleotide sequence ID" value="NZ_RCZI01000004.1"/>
</dbReference>
<organism evidence="3 4">
    <name type="scientific">Variovorax guangxiensis</name>
    <dbReference type="NCBI Taxonomy" id="1775474"/>
    <lineage>
        <taxon>Bacteria</taxon>
        <taxon>Pseudomonadati</taxon>
        <taxon>Pseudomonadota</taxon>
        <taxon>Betaproteobacteria</taxon>
        <taxon>Burkholderiales</taxon>
        <taxon>Comamonadaceae</taxon>
        <taxon>Variovorax</taxon>
    </lineage>
</organism>
<dbReference type="EMBL" id="RCZI01000004">
    <property type="protein sequence ID" value="TPG26097.1"/>
    <property type="molecule type" value="Genomic_DNA"/>
</dbReference>